<keyword evidence="1" id="KW-0677">Repeat</keyword>
<organism evidence="7">
    <name type="scientific">Odontella aurita</name>
    <dbReference type="NCBI Taxonomy" id="265563"/>
    <lineage>
        <taxon>Eukaryota</taxon>
        <taxon>Sar</taxon>
        <taxon>Stramenopiles</taxon>
        <taxon>Ochrophyta</taxon>
        <taxon>Bacillariophyta</taxon>
        <taxon>Mediophyceae</taxon>
        <taxon>Biddulphiophycidae</taxon>
        <taxon>Eupodiscales</taxon>
        <taxon>Odontellaceae</taxon>
        <taxon>Odontella</taxon>
    </lineage>
</organism>
<evidence type="ECO:0000259" key="6">
    <source>
        <dbReference type="PROSITE" id="PS50059"/>
    </source>
</evidence>
<sequence length="292" mass="30830">MKLLSPACLIFLSAASAFAPVANRIVAPAGSISTSTRVFSSVSSALPDGVTKSVTKSGNGVPLRLGDVATVKYSCYVPKGDGPSSPFAKSAKQKVVIGDGVMIKGWEVALQTMEVGERSTVRVTDAGQYGYGSEGVPPFVPPGAEIEMDMEILDVEAGLDLSSLSTSDPLKPRTPGAIAAAYKSRQDQAAIEALNEKEGLEGLIEKAKNFYFFGFFEGETGERPPWFLRPSITFPLAFLIVGAAFYVSFVSGAITERGAQKTDELDEIIISSTGLQHSAILASAFLSTALRF</sequence>
<reference evidence="7" key="1">
    <citation type="submission" date="2021-01" db="EMBL/GenBank/DDBJ databases">
        <authorList>
            <person name="Corre E."/>
            <person name="Pelletier E."/>
            <person name="Niang G."/>
            <person name="Scheremetjew M."/>
            <person name="Finn R."/>
            <person name="Kale V."/>
            <person name="Holt S."/>
            <person name="Cochrane G."/>
            <person name="Meng A."/>
            <person name="Brown T."/>
            <person name="Cohen L."/>
        </authorList>
    </citation>
    <scope>NUCLEOTIDE SEQUENCE</scope>
    <source>
        <strain evidence="7">Isolate 1302-5</strain>
    </source>
</reference>
<keyword evidence="3" id="KW-0697">Rotamase</keyword>
<gene>
    <name evidence="7" type="ORF">OAUR00152_LOCUS16552</name>
</gene>
<dbReference type="EC" id="5.2.1.8" evidence="3"/>
<dbReference type="SUPFAM" id="SSF54534">
    <property type="entry name" value="FKBP-like"/>
    <property type="match status" value="1"/>
</dbReference>
<feature type="signal peptide" evidence="5">
    <location>
        <begin position="1"/>
        <end position="17"/>
    </location>
</feature>
<accession>A0A7S4IXD7</accession>
<evidence type="ECO:0000256" key="1">
    <source>
        <dbReference type="ARBA" id="ARBA00022737"/>
    </source>
</evidence>
<feature type="domain" description="PPIase FKBP-type" evidence="6">
    <location>
        <begin position="66"/>
        <end position="156"/>
    </location>
</feature>
<dbReference type="Pfam" id="PF00254">
    <property type="entry name" value="FKBP_C"/>
    <property type="match status" value="1"/>
</dbReference>
<dbReference type="EMBL" id="HBKQ01024274">
    <property type="protein sequence ID" value="CAE2242340.1"/>
    <property type="molecule type" value="Transcribed_RNA"/>
</dbReference>
<keyword evidence="4" id="KW-0812">Transmembrane</keyword>
<dbReference type="GO" id="GO:0003755">
    <property type="term" value="F:peptidyl-prolyl cis-trans isomerase activity"/>
    <property type="evidence" value="ECO:0007669"/>
    <property type="project" value="UniProtKB-KW"/>
</dbReference>
<comment type="catalytic activity">
    <reaction evidence="3">
        <text>[protein]-peptidylproline (omega=180) = [protein]-peptidylproline (omega=0)</text>
        <dbReference type="Rhea" id="RHEA:16237"/>
        <dbReference type="Rhea" id="RHEA-COMP:10747"/>
        <dbReference type="Rhea" id="RHEA-COMP:10748"/>
        <dbReference type="ChEBI" id="CHEBI:83833"/>
        <dbReference type="ChEBI" id="CHEBI:83834"/>
        <dbReference type="EC" id="5.2.1.8"/>
    </reaction>
</comment>
<evidence type="ECO:0000256" key="5">
    <source>
        <dbReference type="SAM" id="SignalP"/>
    </source>
</evidence>
<dbReference type="PANTHER" id="PTHR46674">
    <property type="entry name" value="INACTIVE PEPTIDYL-PROLYL CIS-TRANS ISOMERASE FKBP6"/>
    <property type="match status" value="1"/>
</dbReference>
<dbReference type="InterPro" id="IPR001179">
    <property type="entry name" value="PPIase_FKBP_dom"/>
</dbReference>
<feature type="chain" id="PRO_5030604781" description="peptidylprolyl isomerase" evidence="5">
    <location>
        <begin position="18"/>
        <end position="292"/>
    </location>
</feature>
<name>A0A7S4IXD7_9STRA</name>
<dbReference type="AlphaFoldDB" id="A0A7S4IXD7"/>
<evidence type="ECO:0000256" key="4">
    <source>
        <dbReference type="SAM" id="Phobius"/>
    </source>
</evidence>
<proteinExistence type="predicted"/>
<evidence type="ECO:0000256" key="2">
    <source>
        <dbReference type="ARBA" id="ARBA00022803"/>
    </source>
</evidence>
<feature type="transmembrane region" description="Helical" evidence="4">
    <location>
        <begin position="232"/>
        <end position="254"/>
    </location>
</feature>
<dbReference type="Gene3D" id="3.10.50.40">
    <property type="match status" value="1"/>
</dbReference>
<keyword evidence="4" id="KW-1133">Transmembrane helix</keyword>
<dbReference type="InterPro" id="IPR046357">
    <property type="entry name" value="PPIase_dom_sf"/>
</dbReference>
<protein>
    <recommendedName>
        <fullName evidence="3">peptidylprolyl isomerase</fullName>
        <ecNumber evidence="3">5.2.1.8</ecNumber>
    </recommendedName>
</protein>
<keyword evidence="2" id="KW-0802">TPR repeat</keyword>
<evidence type="ECO:0000256" key="3">
    <source>
        <dbReference type="PROSITE-ProRule" id="PRU00277"/>
    </source>
</evidence>
<evidence type="ECO:0000313" key="7">
    <source>
        <dbReference type="EMBL" id="CAE2242340.1"/>
    </source>
</evidence>
<dbReference type="PROSITE" id="PS50059">
    <property type="entry name" value="FKBP_PPIASE"/>
    <property type="match status" value="1"/>
</dbReference>
<keyword evidence="3" id="KW-0413">Isomerase</keyword>
<keyword evidence="4" id="KW-0472">Membrane</keyword>
<dbReference type="PANTHER" id="PTHR46674:SF1">
    <property type="entry name" value="INACTIVE PEPTIDYL-PROLYL CIS-TRANS ISOMERASE FKBP6"/>
    <property type="match status" value="1"/>
</dbReference>
<dbReference type="InterPro" id="IPR042282">
    <property type="entry name" value="FKBP6/shu"/>
</dbReference>
<keyword evidence="5" id="KW-0732">Signal</keyword>